<name>A0A5J4PMW5_9ZZZZ</name>
<organism evidence="1">
    <name type="scientific">termite gut metagenome</name>
    <dbReference type="NCBI Taxonomy" id="433724"/>
    <lineage>
        <taxon>unclassified sequences</taxon>
        <taxon>metagenomes</taxon>
        <taxon>organismal metagenomes</taxon>
    </lineage>
</organism>
<dbReference type="EMBL" id="SNRY01007181">
    <property type="protein sequence ID" value="KAA6310936.1"/>
    <property type="molecule type" value="Genomic_DNA"/>
</dbReference>
<feature type="non-terminal residue" evidence="1">
    <location>
        <position position="28"/>
    </location>
</feature>
<proteinExistence type="predicted"/>
<reference evidence="1" key="1">
    <citation type="submission" date="2019-03" db="EMBL/GenBank/DDBJ databases">
        <title>Single cell metagenomics reveals metabolic interactions within the superorganism composed of flagellate Streblomastix strix and complex community of Bacteroidetes bacteria on its surface.</title>
        <authorList>
            <person name="Treitli S.C."/>
            <person name="Kolisko M."/>
            <person name="Husnik F."/>
            <person name="Keeling P."/>
            <person name="Hampl V."/>
        </authorList>
    </citation>
    <scope>NUCLEOTIDE SEQUENCE</scope>
    <source>
        <strain evidence="1">STM</strain>
    </source>
</reference>
<sequence>MKIKKVKWMNHPILGDLELDFTNTTTGL</sequence>
<gene>
    <name evidence="1" type="ORF">EZS27_037849</name>
</gene>
<evidence type="ECO:0000313" key="1">
    <source>
        <dbReference type="EMBL" id="KAA6310936.1"/>
    </source>
</evidence>
<comment type="caution">
    <text evidence="1">The sequence shown here is derived from an EMBL/GenBank/DDBJ whole genome shotgun (WGS) entry which is preliminary data.</text>
</comment>
<accession>A0A5J4PMW5</accession>
<dbReference type="AlphaFoldDB" id="A0A5J4PMW5"/>
<protein>
    <submittedName>
        <fullName evidence="1">Uncharacterized protein</fullName>
    </submittedName>
</protein>